<dbReference type="InterPro" id="IPR000424">
    <property type="entry name" value="Primosome_PriB/ssb"/>
</dbReference>
<evidence type="ECO:0000313" key="4">
    <source>
        <dbReference type="EMBL" id="DAF61768.1"/>
    </source>
</evidence>
<evidence type="ECO:0000256" key="1">
    <source>
        <dbReference type="ARBA" id="ARBA00023125"/>
    </source>
</evidence>
<dbReference type="InterPro" id="IPR012340">
    <property type="entry name" value="NA-bd_OB-fold"/>
</dbReference>
<feature type="region of interest" description="Disordered" evidence="3">
    <location>
        <begin position="170"/>
        <end position="191"/>
    </location>
</feature>
<evidence type="ECO:0008006" key="5">
    <source>
        <dbReference type="Google" id="ProtNLM"/>
    </source>
</evidence>
<accession>A0A8S5TF43</accession>
<evidence type="ECO:0000256" key="3">
    <source>
        <dbReference type="SAM" id="MobiDB-lite"/>
    </source>
</evidence>
<organism evidence="4">
    <name type="scientific">Siphoviridae sp. ctbgC51</name>
    <dbReference type="NCBI Taxonomy" id="2827901"/>
    <lineage>
        <taxon>Viruses</taxon>
        <taxon>Duplodnaviria</taxon>
        <taxon>Heunggongvirae</taxon>
        <taxon>Uroviricota</taxon>
        <taxon>Caudoviricetes</taxon>
    </lineage>
</organism>
<proteinExistence type="predicted"/>
<protein>
    <recommendedName>
        <fullName evidence="5">Single-stranded DNA-binding protein</fullName>
    </recommendedName>
</protein>
<reference evidence="4" key="1">
    <citation type="journal article" date="2021" name="Proc. Natl. Acad. Sci. U.S.A.">
        <title>A Catalog of Tens of Thousands of Viruses from Human Metagenomes Reveals Hidden Associations with Chronic Diseases.</title>
        <authorList>
            <person name="Tisza M.J."/>
            <person name="Buck C.B."/>
        </authorList>
    </citation>
    <scope>NUCLEOTIDE SEQUENCE</scope>
    <source>
        <strain evidence="4">CtbgC51</strain>
    </source>
</reference>
<dbReference type="GO" id="GO:0003697">
    <property type="term" value="F:single-stranded DNA binding"/>
    <property type="evidence" value="ECO:0007669"/>
    <property type="project" value="InterPro"/>
</dbReference>
<dbReference type="SUPFAM" id="SSF50249">
    <property type="entry name" value="Nucleic acid-binding proteins"/>
    <property type="match status" value="1"/>
</dbReference>
<dbReference type="Pfam" id="PF00436">
    <property type="entry name" value="SSB"/>
    <property type="match status" value="1"/>
</dbReference>
<sequence length="191" mass="21722">MRPIINGGVTQDPKDPKRQSCETMLIWGKVTRDAKLEYTKGSNNKPPMPKVTFGVAYEEKKFMNVLALGESPQTNIAQRVRKGDQVLIAGRWSSKEYKNSAGEEKTWAELRIEQIAIQSDDYREEMIDCLWTAFANAMAKGYMHDRTEFMRAFNTGFVDAFWELCQSMQGEEPQETDDGEAAAGDDYELTI</sequence>
<dbReference type="EMBL" id="BK032817">
    <property type="protein sequence ID" value="DAF61768.1"/>
    <property type="molecule type" value="Genomic_DNA"/>
</dbReference>
<dbReference type="Gene3D" id="2.40.50.140">
    <property type="entry name" value="Nucleic acid-binding proteins"/>
    <property type="match status" value="1"/>
</dbReference>
<feature type="compositionally biased region" description="Acidic residues" evidence="3">
    <location>
        <begin position="172"/>
        <end position="191"/>
    </location>
</feature>
<name>A0A8S5TF43_9CAUD</name>
<evidence type="ECO:0000256" key="2">
    <source>
        <dbReference type="PROSITE-ProRule" id="PRU00252"/>
    </source>
</evidence>
<dbReference type="PROSITE" id="PS50935">
    <property type="entry name" value="SSB"/>
    <property type="match status" value="1"/>
</dbReference>
<keyword evidence="1 2" id="KW-0238">DNA-binding</keyword>